<dbReference type="GO" id="GO:0005524">
    <property type="term" value="F:ATP binding"/>
    <property type="evidence" value="ECO:0007669"/>
    <property type="project" value="UniProtKB-KW"/>
</dbReference>
<keyword evidence="1" id="KW-0547">Nucleotide-binding</keyword>
<name>A0A1M7R1B1_9ACTN</name>
<dbReference type="Proteomes" id="UP000184440">
    <property type="component" value="Unassembled WGS sequence"/>
</dbReference>
<keyword evidence="2" id="KW-0067">ATP-binding</keyword>
<evidence type="ECO:0000256" key="2">
    <source>
        <dbReference type="ARBA" id="ARBA00022840"/>
    </source>
</evidence>
<dbReference type="GO" id="GO:0006355">
    <property type="term" value="P:regulation of DNA-templated transcription"/>
    <property type="evidence" value="ECO:0007669"/>
    <property type="project" value="InterPro"/>
</dbReference>
<accession>A0A1M7R1B1</accession>
<dbReference type="GO" id="GO:0004016">
    <property type="term" value="F:adenylate cyclase activity"/>
    <property type="evidence" value="ECO:0007669"/>
    <property type="project" value="TreeGrafter"/>
</dbReference>
<dbReference type="STRING" id="134849.SAMN05443668_10698"/>
<dbReference type="Gene3D" id="1.25.40.10">
    <property type="entry name" value="Tetratricopeptide repeat domain"/>
    <property type="match status" value="1"/>
</dbReference>
<keyword evidence="5" id="KW-1185">Reference proteome</keyword>
<dbReference type="InterPro" id="IPR036388">
    <property type="entry name" value="WH-like_DNA-bd_sf"/>
</dbReference>
<evidence type="ECO:0000259" key="3">
    <source>
        <dbReference type="PROSITE" id="PS50043"/>
    </source>
</evidence>
<dbReference type="PANTHER" id="PTHR16305">
    <property type="entry name" value="TESTICULAR SOLUBLE ADENYLYL CYCLASE"/>
    <property type="match status" value="1"/>
</dbReference>
<dbReference type="GO" id="GO:0005737">
    <property type="term" value="C:cytoplasm"/>
    <property type="evidence" value="ECO:0007669"/>
    <property type="project" value="TreeGrafter"/>
</dbReference>
<dbReference type="Gene3D" id="3.40.50.300">
    <property type="entry name" value="P-loop containing nucleotide triphosphate hydrolases"/>
    <property type="match status" value="1"/>
</dbReference>
<dbReference type="Pfam" id="PF13191">
    <property type="entry name" value="AAA_16"/>
    <property type="match status" value="1"/>
</dbReference>
<reference evidence="4 5" key="1">
    <citation type="submission" date="2016-11" db="EMBL/GenBank/DDBJ databases">
        <authorList>
            <person name="Jaros S."/>
            <person name="Januszkiewicz K."/>
            <person name="Wedrychowicz H."/>
        </authorList>
    </citation>
    <scope>NUCLEOTIDE SEQUENCE [LARGE SCALE GENOMIC DNA]</scope>
    <source>
        <strain evidence="4 5">DSM 46144</strain>
    </source>
</reference>
<evidence type="ECO:0000313" key="4">
    <source>
        <dbReference type="EMBL" id="SHN38565.1"/>
    </source>
</evidence>
<feature type="domain" description="HTH luxR-type" evidence="3">
    <location>
        <begin position="840"/>
        <end position="905"/>
    </location>
</feature>
<organism evidence="4 5">
    <name type="scientific">Cryptosporangium aurantiacum</name>
    <dbReference type="NCBI Taxonomy" id="134849"/>
    <lineage>
        <taxon>Bacteria</taxon>
        <taxon>Bacillati</taxon>
        <taxon>Actinomycetota</taxon>
        <taxon>Actinomycetes</taxon>
        <taxon>Cryptosporangiales</taxon>
        <taxon>Cryptosporangiaceae</taxon>
        <taxon>Cryptosporangium</taxon>
    </lineage>
</organism>
<dbReference type="SUPFAM" id="SSF52540">
    <property type="entry name" value="P-loop containing nucleoside triphosphate hydrolases"/>
    <property type="match status" value="1"/>
</dbReference>
<dbReference type="InterPro" id="IPR011990">
    <property type="entry name" value="TPR-like_helical_dom_sf"/>
</dbReference>
<dbReference type="PANTHER" id="PTHR16305:SF35">
    <property type="entry name" value="TRANSCRIPTIONAL ACTIVATOR DOMAIN"/>
    <property type="match status" value="1"/>
</dbReference>
<dbReference type="InterPro" id="IPR016032">
    <property type="entry name" value="Sig_transdc_resp-reg_C-effctor"/>
</dbReference>
<dbReference type="Gene3D" id="1.10.10.10">
    <property type="entry name" value="Winged helix-like DNA-binding domain superfamily/Winged helix DNA-binding domain"/>
    <property type="match status" value="1"/>
</dbReference>
<dbReference type="InterPro" id="IPR000792">
    <property type="entry name" value="Tscrpt_reg_LuxR_C"/>
</dbReference>
<dbReference type="GO" id="GO:0003677">
    <property type="term" value="F:DNA binding"/>
    <property type="evidence" value="ECO:0007669"/>
    <property type="project" value="InterPro"/>
</dbReference>
<dbReference type="PROSITE" id="PS50043">
    <property type="entry name" value="HTH_LUXR_2"/>
    <property type="match status" value="1"/>
</dbReference>
<dbReference type="CDD" id="cd06170">
    <property type="entry name" value="LuxR_C_like"/>
    <property type="match status" value="1"/>
</dbReference>
<dbReference type="AlphaFoldDB" id="A0A1M7R1B1"/>
<gene>
    <name evidence="4" type="ORF">SAMN05443668_10698</name>
</gene>
<sequence length="910" mass="97172">MSFAGEMPFTIGPREKRREEQIIEMTPRESPWPFTERGSEIAIFERAWRRRGCRSVAICGPAGVGKSRLADELLARAVAGGYTGARVTASAASAAVPLSAVAHLVPVGSDLSDPVALFADTARALKSSPPHRWAIVVDDLHLLDATSAALLRYLTDAGVARLIATVRTGGSAADSVEALVHGDAACRIDLAPFDRNETERLLRAALGAPLSHRTLHRLFEVSGGNALYLRELVHAALDAGSLAWHGEIWELADGSLPTTSRLSEVIRTRLAAASPAARRLLELLAVCAPVSLADAAATASTEIVAGLEDTGLVHVRQDRRRAVVALSHPLYGEALREDLSVVRRRGLLLQQIERVSARGGRRRDDALHIASWQLAAVGNADPVLLRRAAALARHAHDYEHVLALLTAIPHPDRDHDSLLLHGDALVQLGRWREADEMLARAQRAAGTEQQRTAAAMLRTWNLFWVAARTEDALGVNDAERQEVVSRAGRQVLTLNEGALLTISGRPEHGLALLEELEPEVDDARDLNGWLLAAMSKTAGLAFVGRSTEAVEWGLAAHAAHVSVDDRTLGPAHPASQLVPVIFAATDAGDLAQAVTVADRVLATLVDNDAAQTRVWAAVYRGRAEWLAGDVRTARRWYAEAITQGRAHGQIRPLFQAWGGLAATAAVLRDVDTAESALARMRSYPVMGHQAGEECLGEAWLEVARGRLSRARTVLTDAAAAAGETGHLTSEMLLLTDVARLGGAAEVADRLGGLSLRCDGAFAPARAHLATALADDDPERLLAVATELATIGAHLLAAEAATRAATGWRRAGRARRATAAAHAARTYAAHCPGARTPLLASGEATYALTAREREVVLLAVAATRSKDIADALHLSVRTVDNHLQRAYAKLGVRTRRELAELLRGPDSGPVE</sequence>
<dbReference type="SUPFAM" id="SSF46894">
    <property type="entry name" value="C-terminal effector domain of the bipartite response regulators"/>
    <property type="match status" value="1"/>
</dbReference>
<proteinExistence type="predicted"/>
<dbReference type="InterPro" id="IPR027417">
    <property type="entry name" value="P-loop_NTPase"/>
</dbReference>
<evidence type="ECO:0000256" key="1">
    <source>
        <dbReference type="ARBA" id="ARBA00022741"/>
    </source>
</evidence>
<dbReference type="EMBL" id="FRCS01000006">
    <property type="protein sequence ID" value="SHN38565.1"/>
    <property type="molecule type" value="Genomic_DNA"/>
</dbReference>
<dbReference type="Pfam" id="PF00196">
    <property type="entry name" value="GerE"/>
    <property type="match status" value="1"/>
</dbReference>
<dbReference type="PRINTS" id="PR00038">
    <property type="entry name" value="HTHLUXR"/>
</dbReference>
<dbReference type="InterPro" id="IPR041664">
    <property type="entry name" value="AAA_16"/>
</dbReference>
<protein>
    <submittedName>
        <fullName evidence="4">ATP-, maltotriose-and DNA-dependent transcriptional regulator MalT</fullName>
    </submittedName>
</protein>
<dbReference type="SMART" id="SM00421">
    <property type="entry name" value="HTH_LUXR"/>
    <property type="match status" value="1"/>
</dbReference>
<evidence type="ECO:0000313" key="5">
    <source>
        <dbReference type="Proteomes" id="UP000184440"/>
    </source>
</evidence>